<dbReference type="Proteomes" id="UP000218209">
    <property type="component" value="Unassembled WGS sequence"/>
</dbReference>
<protein>
    <recommendedName>
        <fullName evidence="2">VOC domain-containing protein</fullName>
    </recommendedName>
</protein>
<dbReference type="InterPro" id="IPR037523">
    <property type="entry name" value="VOC_core"/>
</dbReference>
<dbReference type="PANTHER" id="PTHR46142">
    <property type="match status" value="1"/>
</dbReference>
<feature type="region of interest" description="Disordered" evidence="1">
    <location>
        <begin position="351"/>
        <end position="371"/>
    </location>
</feature>
<sequence>MWRSMAPTTDVVSTLPATAAAAAAHASPAAVDSSKTLSVAFGSVSGGDGPRAIPSHGCGCRLPPPSPAVVRGGGDKVGGGCDGVSARGGAGGVDHPAGFRVGLRASESIESFDGHLSDDSTRSVESITSVDGRPLGVLRVDNGSGSAAASKVSASAVLPSPGAPVVKAPATAAPPSSSLVAARAVLPLRRLNHISFTVASPAATANFFCDVLGYTRIVRPRSFDPSGIWLGWGVPVSGGGGGVYPGLQVHLIAGRPLDRPADVQSDRDHLSFEADDVEAVAQCLRARGIHFKDEAFEHEGLRQLFFHEPSSHIMIEVCNCAVFPVVRLDAPPAAALDTTLATPPATAAAAADAEWRSPVPAGWTGAAPTVS</sequence>
<dbReference type="PANTHER" id="PTHR46142:SF3">
    <property type="entry name" value="F18B13.24 PROTEIN"/>
    <property type="match status" value="1"/>
</dbReference>
<proteinExistence type="predicted"/>
<reference evidence="3 4" key="1">
    <citation type="submission" date="2017-03" db="EMBL/GenBank/DDBJ databases">
        <title>WGS assembly of Porphyra umbilicalis.</title>
        <authorList>
            <person name="Brawley S.H."/>
            <person name="Blouin N.A."/>
            <person name="Ficko-Blean E."/>
            <person name="Wheeler G.L."/>
            <person name="Lohr M."/>
            <person name="Goodson H.V."/>
            <person name="Jenkins J.W."/>
            <person name="Blaby-Haas C.E."/>
            <person name="Helliwell K.E."/>
            <person name="Chan C."/>
            <person name="Marriage T."/>
            <person name="Bhattacharya D."/>
            <person name="Klein A.S."/>
            <person name="Badis Y."/>
            <person name="Brodie J."/>
            <person name="Cao Y."/>
            <person name="Collen J."/>
            <person name="Dittami S.M."/>
            <person name="Gachon C.M."/>
            <person name="Green B.R."/>
            <person name="Karpowicz S."/>
            <person name="Kim J.W."/>
            <person name="Kudahl U."/>
            <person name="Lin S."/>
            <person name="Michel G."/>
            <person name="Mittag M."/>
            <person name="Olson B.J."/>
            <person name="Pangilinan J."/>
            <person name="Peng Y."/>
            <person name="Qiu H."/>
            <person name="Shu S."/>
            <person name="Singer J.T."/>
            <person name="Smith A.G."/>
            <person name="Sprecher B.N."/>
            <person name="Wagner V."/>
            <person name="Wang W."/>
            <person name="Wang Z.-Y."/>
            <person name="Yan J."/>
            <person name="Yarish C."/>
            <person name="Zoeuner-Riek S."/>
            <person name="Zhuang Y."/>
            <person name="Zou Y."/>
            <person name="Lindquist E.A."/>
            <person name="Grimwood J."/>
            <person name="Barry K."/>
            <person name="Rokhsar D.S."/>
            <person name="Schmutz J."/>
            <person name="Stiller J.W."/>
            <person name="Grossman A.R."/>
            <person name="Prochnik S.E."/>
        </authorList>
    </citation>
    <scope>NUCLEOTIDE SEQUENCE [LARGE SCALE GENOMIC DNA]</scope>
    <source>
        <strain evidence="3">4086291</strain>
    </source>
</reference>
<evidence type="ECO:0000313" key="3">
    <source>
        <dbReference type="EMBL" id="OSX69291.1"/>
    </source>
</evidence>
<dbReference type="Pfam" id="PF00903">
    <property type="entry name" value="Glyoxalase"/>
    <property type="match status" value="1"/>
</dbReference>
<evidence type="ECO:0000256" key="1">
    <source>
        <dbReference type="SAM" id="MobiDB-lite"/>
    </source>
</evidence>
<dbReference type="Gene3D" id="3.10.180.10">
    <property type="entry name" value="2,3-Dihydroxybiphenyl 1,2-Dioxygenase, domain 1"/>
    <property type="match status" value="1"/>
</dbReference>
<gene>
    <name evidence="3" type="ORF">BU14_1657s0001</name>
</gene>
<evidence type="ECO:0000259" key="2">
    <source>
        <dbReference type="PROSITE" id="PS51819"/>
    </source>
</evidence>
<accession>A0A1X6NKX9</accession>
<dbReference type="AlphaFoldDB" id="A0A1X6NKX9"/>
<dbReference type="InterPro" id="IPR004360">
    <property type="entry name" value="Glyas_Fos-R_dOase_dom"/>
</dbReference>
<feature type="domain" description="VOC" evidence="2">
    <location>
        <begin position="190"/>
        <end position="320"/>
    </location>
</feature>
<dbReference type="OrthoDB" id="16820at2759"/>
<dbReference type="EMBL" id="KV919639">
    <property type="protein sequence ID" value="OSX69291.1"/>
    <property type="molecule type" value="Genomic_DNA"/>
</dbReference>
<keyword evidence="4" id="KW-1185">Reference proteome</keyword>
<name>A0A1X6NKX9_PORUM</name>
<dbReference type="SUPFAM" id="SSF54593">
    <property type="entry name" value="Glyoxalase/Bleomycin resistance protein/Dihydroxybiphenyl dioxygenase"/>
    <property type="match status" value="1"/>
</dbReference>
<dbReference type="InterPro" id="IPR029068">
    <property type="entry name" value="Glyas_Bleomycin-R_OHBP_Dase"/>
</dbReference>
<dbReference type="PROSITE" id="PS51819">
    <property type="entry name" value="VOC"/>
    <property type="match status" value="1"/>
</dbReference>
<organism evidence="3 4">
    <name type="scientific">Porphyra umbilicalis</name>
    <name type="common">Purple laver</name>
    <name type="synonym">Red alga</name>
    <dbReference type="NCBI Taxonomy" id="2786"/>
    <lineage>
        <taxon>Eukaryota</taxon>
        <taxon>Rhodophyta</taxon>
        <taxon>Bangiophyceae</taxon>
        <taxon>Bangiales</taxon>
        <taxon>Bangiaceae</taxon>
        <taxon>Porphyra</taxon>
    </lineage>
</organism>
<evidence type="ECO:0000313" key="4">
    <source>
        <dbReference type="Proteomes" id="UP000218209"/>
    </source>
</evidence>